<name>A0A157QAN7_9BORD</name>
<feature type="domain" description="Cytochrome c" evidence="6">
    <location>
        <begin position="188"/>
        <end position="298"/>
    </location>
</feature>
<evidence type="ECO:0000256" key="4">
    <source>
        <dbReference type="PIRSR" id="PIRSR000018-50"/>
    </source>
</evidence>
<evidence type="ECO:0000256" key="5">
    <source>
        <dbReference type="PIRSR" id="PIRSR000018-51"/>
    </source>
</evidence>
<accession>A0A157QAN7</accession>
<dbReference type="InterPro" id="IPR014353">
    <property type="entry name" value="Membr-bd_ADH_cyt_c"/>
</dbReference>
<dbReference type="Pfam" id="PF00034">
    <property type="entry name" value="Cytochrom_C"/>
    <property type="match status" value="3"/>
</dbReference>
<dbReference type="GO" id="GO:0016020">
    <property type="term" value="C:membrane"/>
    <property type="evidence" value="ECO:0007669"/>
    <property type="project" value="InterPro"/>
</dbReference>
<evidence type="ECO:0000256" key="1">
    <source>
        <dbReference type="ARBA" id="ARBA00022617"/>
    </source>
</evidence>
<feature type="domain" description="Cytochrome c" evidence="6">
    <location>
        <begin position="312"/>
        <end position="402"/>
    </location>
</feature>
<dbReference type="GO" id="GO:0005506">
    <property type="term" value="F:iron ion binding"/>
    <property type="evidence" value="ECO:0007669"/>
    <property type="project" value="InterPro"/>
</dbReference>
<dbReference type="Gene3D" id="1.10.760.10">
    <property type="entry name" value="Cytochrome c-like domain"/>
    <property type="match status" value="3"/>
</dbReference>
<dbReference type="InterPro" id="IPR009056">
    <property type="entry name" value="Cyt_c-like_dom"/>
</dbReference>
<feature type="binding site" description="covalent" evidence="4">
    <location>
        <position position="203"/>
    </location>
    <ligand>
        <name>heme c</name>
        <dbReference type="ChEBI" id="CHEBI:61717"/>
        <label>2</label>
    </ligand>
</feature>
<keyword evidence="1 4" id="KW-0349">Heme</keyword>
<feature type="binding site" description="axial binding residue" evidence="5">
    <location>
        <position position="207"/>
    </location>
    <ligand>
        <name>heme c</name>
        <dbReference type="ChEBI" id="CHEBI:61717"/>
        <label>2</label>
    </ligand>
    <ligandPart>
        <name>Fe</name>
        <dbReference type="ChEBI" id="CHEBI:18248"/>
    </ligandPart>
</feature>
<feature type="domain" description="Cytochrome c" evidence="6">
    <location>
        <begin position="43"/>
        <end position="146"/>
    </location>
</feature>
<dbReference type="Proteomes" id="UP000077037">
    <property type="component" value="Unassembled WGS sequence"/>
</dbReference>
<dbReference type="PIRSF" id="PIRSF000018">
    <property type="entry name" value="Mb_ADH_cyt_c"/>
    <property type="match status" value="1"/>
</dbReference>
<evidence type="ECO:0000259" key="6">
    <source>
        <dbReference type="PROSITE" id="PS51007"/>
    </source>
</evidence>
<evidence type="ECO:0000256" key="3">
    <source>
        <dbReference type="ARBA" id="ARBA00023004"/>
    </source>
</evidence>
<feature type="binding site" description="covalent" evidence="4">
    <location>
        <position position="328"/>
    </location>
    <ligand>
        <name>heme c</name>
        <dbReference type="ChEBI" id="CHEBI:61717"/>
        <label>3</label>
    </ligand>
</feature>
<feature type="binding site" description="axial binding residue" evidence="5">
    <location>
        <position position="329"/>
    </location>
    <ligand>
        <name>heme c</name>
        <dbReference type="ChEBI" id="CHEBI:61717"/>
        <label>3</label>
    </ligand>
    <ligandPart>
        <name>Fe</name>
        <dbReference type="ChEBI" id="CHEBI:18248"/>
    </ligandPart>
</feature>
<dbReference type="GO" id="GO:0009055">
    <property type="term" value="F:electron transfer activity"/>
    <property type="evidence" value="ECO:0007669"/>
    <property type="project" value="InterPro"/>
</dbReference>
<dbReference type="RefSeq" id="WP_066415653.1">
    <property type="nucleotide sequence ID" value="NZ_FKBS01000017.1"/>
</dbReference>
<comment type="cofactor">
    <cofactor evidence="4">
        <name>heme c</name>
        <dbReference type="ChEBI" id="CHEBI:61717"/>
    </cofactor>
    <text evidence="4">Binds 3 heme c groups covalently per subunit.</text>
</comment>
<dbReference type="PROSITE" id="PS51007">
    <property type="entry name" value="CYTC"/>
    <property type="match status" value="3"/>
</dbReference>
<feature type="binding site" description="covalent" evidence="4">
    <location>
        <position position="57"/>
    </location>
    <ligand>
        <name>heme c</name>
        <dbReference type="ChEBI" id="CHEBI:61717"/>
        <label>1</label>
    </ligand>
</feature>
<dbReference type="GO" id="GO:0020037">
    <property type="term" value="F:heme binding"/>
    <property type="evidence" value="ECO:0007669"/>
    <property type="project" value="InterPro"/>
</dbReference>
<dbReference type="InterPro" id="IPR036909">
    <property type="entry name" value="Cyt_c-like_dom_sf"/>
</dbReference>
<feature type="binding site" description="axial binding residue" evidence="5">
    <location>
        <position position="61"/>
    </location>
    <ligand>
        <name>heme c</name>
        <dbReference type="ChEBI" id="CHEBI:61717"/>
        <label>1</label>
    </ligand>
    <ligandPart>
        <name>Fe</name>
        <dbReference type="ChEBI" id="CHEBI:18248"/>
    </ligandPart>
</feature>
<dbReference type="GO" id="GO:0016614">
    <property type="term" value="F:oxidoreductase activity, acting on CH-OH group of donors"/>
    <property type="evidence" value="ECO:0007669"/>
    <property type="project" value="InterPro"/>
</dbReference>
<feature type="binding site" description="covalent" evidence="4">
    <location>
        <position position="325"/>
    </location>
    <ligand>
        <name>heme c</name>
        <dbReference type="ChEBI" id="CHEBI:61717"/>
        <label>3</label>
    </ligand>
</feature>
<feature type="binding site" description="covalent" evidence="4">
    <location>
        <position position="206"/>
    </location>
    <ligand>
        <name>heme c</name>
        <dbReference type="ChEBI" id="CHEBI:61717"/>
        <label>2</label>
    </ligand>
</feature>
<feature type="binding site" description="covalent" evidence="4">
    <location>
        <position position="60"/>
    </location>
    <ligand>
        <name>heme c</name>
        <dbReference type="ChEBI" id="CHEBI:61717"/>
        <label>1</label>
    </ligand>
</feature>
<evidence type="ECO:0000313" key="7">
    <source>
        <dbReference type="EMBL" id="SAI42606.1"/>
    </source>
</evidence>
<dbReference type="PANTHER" id="PTHR35008:SF4">
    <property type="entry name" value="BLL4482 PROTEIN"/>
    <property type="match status" value="1"/>
</dbReference>
<dbReference type="PANTHER" id="PTHR35008">
    <property type="entry name" value="BLL4482 PROTEIN-RELATED"/>
    <property type="match status" value="1"/>
</dbReference>
<dbReference type="EMBL" id="FKBS01000017">
    <property type="protein sequence ID" value="SAI42606.1"/>
    <property type="molecule type" value="Genomic_DNA"/>
</dbReference>
<organism evidence="7 8">
    <name type="scientific">Bordetella ansorpii</name>
    <dbReference type="NCBI Taxonomy" id="288768"/>
    <lineage>
        <taxon>Bacteria</taxon>
        <taxon>Pseudomonadati</taxon>
        <taxon>Pseudomonadota</taxon>
        <taxon>Betaproteobacteria</taxon>
        <taxon>Burkholderiales</taxon>
        <taxon>Alcaligenaceae</taxon>
        <taxon>Bordetella</taxon>
    </lineage>
</organism>
<protein>
    <submittedName>
        <fullName evidence="7">Cytochrome C</fullName>
    </submittedName>
</protein>
<evidence type="ECO:0000256" key="2">
    <source>
        <dbReference type="ARBA" id="ARBA00022723"/>
    </source>
</evidence>
<reference evidence="7 8" key="1">
    <citation type="submission" date="2016-03" db="EMBL/GenBank/DDBJ databases">
        <authorList>
            <consortium name="Pathogen Informatics"/>
        </authorList>
    </citation>
    <scope>NUCLEOTIDE SEQUENCE [LARGE SCALE GENOMIC DNA]</scope>
    <source>
        <strain evidence="7 8">NCTC13364</strain>
    </source>
</reference>
<proteinExistence type="predicted"/>
<dbReference type="SUPFAM" id="SSF46626">
    <property type="entry name" value="Cytochrome c"/>
    <property type="match status" value="3"/>
</dbReference>
<dbReference type="OrthoDB" id="9809720at2"/>
<dbReference type="InterPro" id="IPR051459">
    <property type="entry name" value="Cytochrome_c-type_DH"/>
</dbReference>
<dbReference type="AlphaFoldDB" id="A0A157QAN7"/>
<keyword evidence="3 5" id="KW-0408">Iron</keyword>
<evidence type="ECO:0000313" key="8">
    <source>
        <dbReference type="Proteomes" id="UP000077037"/>
    </source>
</evidence>
<gene>
    <name evidence="7" type="primary">adhB</name>
    <name evidence="7" type="ORF">SAMEA1982600_03441</name>
</gene>
<keyword evidence="2 5" id="KW-0479">Metal-binding</keyword>
<sequence>MRRIARILLVLLLLCVAAGGMTYWLGTRDDAGPPAAAATDPAAQLDRGRYLAQIGNCMTCHTARDGKPYAGGTPVPTPFGTLYGPNITPDPQTGIGAWTADDFWNALHNGKSRDGTLLYPAFPFTEYTNVTRADSDALHAYLRTVQPVNQPSRAPELRFPYDQRPLLAAWRVLYFTPGAPTEDTGQSQQWNRGRYLVQGLGHCAACHAPRNGQGATVDGASLGGGLIPMLDWYAPPLNGAPATGLGNWRAEDIAALLRTGMAAHSTASGPMAEVVQRSTQHLSADDAMAIGVYLKSLPSTAPPARLPPPPQASLDAGGKLYAQHCAQCHQASGEGGTQAWPPLAGNPTVTAASPINAIRMVLDGGFAPATKDNPRPHGMPPFGQILNDNDAALLVTYIRNSWGNAAGPVTSLEVKRARESAN</sequence>